<keyword evidence="2" id="KW-1185">Reference proteome</keyword>
<dbReference type="OrthoDB" id="3774232at2759"/>
<evidence type="ECO:0000313" key="1">
    <source>
        <dbReference type="EMBL" id="KAF2827467.1"/>
    </source>
</evidence>
<accession>A0A6A7A469</accession>
<proteinExistence type="predicted"/>
<dbReference type="EMBL" id="MU006224">
    <property type="protein sequence ID" value="KAF2827467.1"/>
    <property type="molecule type" value="Genomic_DNA"/>
</dbReference>
<organism evidence="1 2">
    <name type="scientific">Ophiobolus disseminans</name>
    <dbReference type="NCBI Taxonomy" id="1469910"/>
    <lineage>
        <taxon>Eukaryota</taxon>
        <taxon>Fungi</taxon>
        <taxon>Dikarya</taxon>
        <taxon>Ascomycota</taxon>
        <taxon>Pezizomycotina</taxon>
        <taxon>Dothideomycetes</taxon>
        <taxon>Pleosporomycetidae</taxon>
        <taxon>Pleosporales</taxon>
        <taxon>Pleosporineae</taxon>
        <taxon>Phaeosphaeriaceae</taxon>
        <taxon>Ophiobolus</taxon>
    </lineage>
</organism>
<dbReference type="Proteomes" id="UP000799424">
    <property type="component" value="Unassembled WGS sequence"/>
</dbReference>
<dbReference type="PANTHER" id="PTHR47843">
    <property type="entry name" value="BTB DOMAIN-CONTAINING PROTEIN-RELATED"/>
    <property type="match status" value="1"/>
</dbReference>
<evidence type="ECO:0000313" key="2">
    <source>
        <dbReference type="Proteomes" id="UP000799424"/>
    </source>
</evidence>
<gene>
    <name evidence="1" type="ORF">CC86DRAFT_211483</name>
</gene>
<evidence type="ECO:0008006" key="3">
    <source>
        <dbReference type="Google" id="ProtNLM"/>
    </source>
</evidence>
<sequence length="231" mass="26486">MKPEWTSLREDPNTIDLSGDDTDAVLLYVQWLYTDKIQVGISNLKDTTRASRSAESEKVYPAIISAYIFGGKIMDNRFKNAIVLKVLEAKEVFECCPSPSTAAFLYEGTTASSPLRRLFIDFIVHAALGYDVWAANFKEYHQELLFDVLTEMAKARSPPYQRKYRNSERYLEQETSQGHHLVILCRCSVKIWFDTTLHKDYSRCILFRTTILDGDLLCGGCLLYAHGRYIL</sequence>
<reference evidence="1" key="1">
    <citation type="journal article" date="2020" name="Stud. Mycol.">
        <title>101 Dothideomycetes genomes: a test case for predicting lifestyles and emergence of pathogens.</title>
        <authorList>
            <person name="Haridas S."/>
            <person name="Albert R."/>
            <person name="Binder M."/>
            <person name="Bloem J."/>
            <person name="Labutti K."/>
            <person name="Salamov A."/>
            <person name="Andreopoulos B."/>
            <person name="Baker S."/>
            <person name="Barry K."/>
            <person name="Bills G."/>
            <person name="Bluhm B."/>
            <person name="Cannon C."/>
            <person name="Castanera R."/>
            <person name="Culley D."/>
            <person name="Daum C."/>
            <person name="Ezra D."/>
            <person name="Gonzalez J."/>
            <person name="Henrissat B."/>
            <person name="Kuo A."/>
            <person name="Liang C."/>
            <person name="Lipzen A."/>
            <person name="Lutzoni F."/>
            <person name="Magnuson J."/>
            <person name="Mondo S."/>
            <person name="Nolan M."/>
            <person name="Ohm R."/>
            <person name="Pangilinan J."/>
            <person name="Park H.-J."/>
            <person name="Ramirez L."/>
            <person name="Alfaro M."/>
            <person name="Sun H."/>
            <person name="Tritt A."/>
            <person name="Yoshinaga Y."/>
            <person name="Zwiers L.-H."/>
            <person name="Turgeon B."/>
            <person name="Goodwin S."/>
            <person name="Spatafora J."/>
            <person name="Crous P."/>
            <person name="Grigoriev I."/>
        </authorList>
    </citation>
    <scope>NUCLEOTIDE SEQUENCE</scope>
    <source>
        <strain evidence="1">CBS 113818</strain>
    </source>
</reference>
<name>A0A6A7A469_9PLEO</name>
<dbReference type="PANTHER" id="PTHR47843:SF2">
    <property type="entry name" value="BTB DOMAIN-CONTAINING PROTEIN"/>
    <property type="match status" value="1"/>
</dbReference>
<protein>
    <recommendedName>
        <fullName evidence="3">BTB domain-containing protein</fullName>
    </recommendedName>
</protein>
<dbReference type="AlphaFoldDB" id="A0A6A7A469"/>